<protein>
    <submittedName>
        <fullName evidence="7">Putative family 31 glucosidase</fullName>
    </submittedName>
</protein>
<keyword evidence="2 4" id="KW-0378">Hydrolase</keyword>
<evidence type="ECO:0000256" key="1">
    <source>
        <dbReference type="ARBA" id="ARBA00007806"/>
    </source>
</evidence>
<dbReference type="Pfam" id="PF01055">
    <property type="entry name" value="Glyco_hydro_31_2nd"/>
    <property type="match status" value="1"/>
</dbReference>
<evidence type="ECO:0000259" key="6">
    <source>
        <dbReference type="Pfam" id="PF21365"/>
    </source>
</evidence>
<evidence type="ECO:0000256" key="4">
    <source>
        <dbReference type="RuleBase" id="RU361185"/>
    </source>
</evidence>
<gene>
    <name evidence="7" type="ORF">BWQ96_08725</name>
</gene>
<feature type="domain" description="Glycoside hydrolase family 31 TIM barrel" evidence="5">
    <location>
        <begin position="278"/>
        <end position="569"/>
    </location>
</feature>
<dbReference type="AlphaFoldDB" id="A0A2V3IHI2"/>
<accession>A0A2V3IHI2</accession>
<dbReference type="GO" id="GO:0005975">
    <property type="term" value="P:carbohydrate metabolic process"/>
    <property type="evidence" value="ECO:0007669"/>
    <property type="project" value="InterPro"/>
</dbReference>
<dbReference type="STRING" id="448386.A0A2V3IHI2"/>
<dbReference type="CDD" id="cd06592">
    <property type="entry name" value="GH31_NET37"/>
    <property type="match status" value="1"/>
</dbReference>
<reference evidence="7 8" key="1">
    <citation type="journal article" date="2018" name="Mol. Biol. Evol.">
        <title>Analysis of the draft genome of the red seaweed Gracilariopsis chorda provides insights into genome size evolution in Rhodophyta.</title>
        <authorList>
            <person name="Lee J."/>
            <person name="Yang E.C."/>
            <person name="Graf L."/>
            <person name="Yang J.H."/>
            <person name="Qiu H."/>
            <person name="Zel Zion U."/>
            <person name="Chan C.X."/>
            <person name="Stephens T.G."/>
            <person name="Weber A.P.M."/>
            <person name="Boo G.H."/>
            <person name="Boo S.M."/>
            <person name="Kim K.M."/>
            <person name="Shin Y."/>
            <person name="Jung M."/>
            <person name="Lee S.J."/>
            <person name="Yim H.S."/>
            <person name="Lee J.H."/>
            <person name="Bhattacharya D."/>
            <person name="Yoon H.S."/>
        </authorList>
    </citation>
    <scope>NUCLEOTIDE SEQUENCE [LARGE SCALE GENOMIC DNA]</scope>
    <source>
        <strain evidence="7 8">SKKU-2015</strain>
        <tissue evidence="7">Whole body</tissue>
    </source>
</reference>
<dbReference type="InterPro" id="IPR017853">
    <property type="entry name" value="GH"/>
</dbReference>
<evidence type="ECO:0000259" key="5">
    <source>
        <dbReference type="Pfam" id="PF01055"/>
    </source>
</evidence>
<evidence type="ECO:0000256" key="2">
    <source>
        <dbReference type="ARBA" id="ARBA00022801"/>
    </source>
</evidence>
<dbReference type="Gene3D" id="3.20.20.80">
    <property type="entry name" value="Glycosidases"/>
    <property type="match status" value="1"/>
</dbReference>
<dbReference type="InterPro" id="IPR013780">
    <property type="entry name" value="Glyco_hydro_b"/>
</dbReference>
<dbReference type="OrthoDB" id="10070917at2759"/>
<keyword evidence="8" id="KW-1185">Reference proteome</keyword>
<organism evidence="7 8">
    <name type="scientific">Gracilariopsis chorda</name>
    <dbReference type="NCBI Taxonomy" id="448386"/>
    <lineage>
        <taxon>Eukaryota</taxon>
        <taxon>Rhodophyta</taxon>
        <taxon>Florideophyceae</taxon>
        <taxon>Rhodymeniophycidae</taxon>
        <taxon>Gracilariales</taxon>
        <taxon>Gracilariaceae</taxon>
        <taxon>Gracilariopsis</taxon>
    </lineage>
</organism>
<dbReference type="InterPro" id="IPR050985">
    <property type="entry name" value="Alpha-glycosidase_related"/>
</dbReference>
<comment type="similarity">
    <text evidence="1 4">Belongs to the glycosyl hydrolase 31 family.</text>
</comment>
<evidence type="ECO:0000256" key="3">
    <source>
        <dbReference type="ARBA" id="ARBA00023295"/>
    </source>
</evidence>
<feature type="domain" description="Glycosyl hydrolase family 31 C-terminal" evidence="6">
    <location>
        <begin position="586"/>
        <end position="669"/>
    </location>
</feature>
<dbReference type="SUPFAM" id="SSF51011">
    <property type="entry name" value="Glycosyl hydrolase domain"/>
    <property type="match status" value="1"/>
</dbReference>
<dbReference type="GO" id="GO:0004553">
    <property type="term" value="F:hydrolase activity, hydrolyzing O-glycosyl compounds"/>
    <property type="evidence" value="ECO:0007669"/>
    <property type="project" value="InterPro"/>
</dbReference>
<proteinExistence type="inferred from homology"/>
<keyword evidence="3 4" id="KW-0326">Glycosidase</keyword>
<dbReference type="SUPFAM" id="SSF51445">
    <property type="entry name" value="(Trans)glycosidases"/>
    <property type="match status" value="1"/>
</dbReference>
<dbReference type="InterPro" id="IPR000322">
    <property type="entry name" value="Glyco_hydro_31_TIM"/>
</dbReference>
<dbReference type="InterPro" id="IPR048395">
    <property type="entry name" value="Glyco_hydro_31_C"/>
</dbReference>
<dbReference type="PANTHER" id="PTHR43053">
    <property type="entry name" value="GLYCOSIDASE FAMILY 31"/>
    <property type="match status" value="1"/>
</dbReference>
<evidence type="ECO:0000313" key="7">
    <source>
        <dbReference type="EMBL" id="PXF41522.1"/>
    </source>
</evidence>
<sequence>MEAPEELTIPSPDGICKLQVTLVFDTPTLTLYYKERHLVTITLSLPALTFPGRPYLSVDDTTKTHHFAQHDTGLSITPMPPSSFRVRAFTGSDTVTALIPIASDNWYGLGHLMYQHWPLNRARLEHGPFYPFDNGPTGICTLLEPTLYSSHGATIQVDDRSSCLHMAFNGTPRHKLSPDPLWWGTGVANFTRDILPFKDDGNGDGTITLQSRVRYDWQHVQHPWLSDESRPKTPDLVFTLTGSRGLRDACEKGLNDICVAYGPRDEPDSDTLQYPIWSTWARYKADVTQDDVIAFAEEIVKRGLPRSVMGIDDRWSTKYGDFQFDSDKFPDPKGMIDHLHELGFLVTLWITPFADLDSEAVTSAETESFFVKTRNGQIGSFDWWQPTKVAAVDLGNLRARVWFTRRLRILMEEYGVDGFKFDAGEPSFLPEDAEIQDILESPCDYTRAWVRHVVPTARVSEVRAGVRGCQSVPTLFRLFDRFSTWTLQNGLASVLAALLTAGILGYPFCIPDYIGGNAYGDEVPTEELMIRWAQASVAMPALQFSIPPWQFGEKCDRLCQEALKWRERFFWKHISGCIQTAADSYVPICRPMWWLRGPNEIFDQFLIGNDVIVAPVINKGQRKRNVFLSQGFWKKVDLSKGKAVGERLRGPVWLRDISADLHEMPTYLRS</sequence>
<dbReference type="Pfam" id="PF21365">
    <property type="entry name" value="Glyco_hydro_31_3rd"/>
    <property type="match status" value="1"/>
</dbReference>
<dbReference type="Gene3D" id="2.60.40.1180">
    <property type="entry name" value="Golgi alpha-mannosidase II"/>
    <property type="match status" value="1"/>
</dbReference>
<dbReference type="PANTHER" id="PTHR43053:SF4">
    <property type="entry name" value="MYOGENESIS-REGULATING GLYCOSIDASE"/>
    <property type="match status" value="1"/>
</dbReference>
<dbReference type="Proteomes" id="UP000247409">
    <property type="component" value="Unassembled WGS sequence"/>
</dbReference>
<evidence type="ECO:0000313" key="8">
    <source>
        <dbReference type="Proteomes" id="UP000247409"/>
    </source>
</evidence>
<comment type="caution">
    <text evidence="7">The sequence shown here is derived from an EMBL/GenBank/DDBJ whole genome shotgun (WGS) entry which is preliminary data.</text>
</comment>
<dbReference type="EMBL" id="NBIV01000210">
    <property type="protein sequence ID" value="PXF41522.1"/>
    <property type="molecule type" value="Genomic_DNA"/>
</dbReference>
<name>A0A2V3IHI2_9FLOR</name>